<evidence type="ECO:0000313" key="1">
    <source>
        <dbReference type="EMBL" id="KKN72840.1"/>
    </source>
</evidence>
<dbReference type="EMBL" id="LAZR01000354">
    <property type="protein sequence ID" value="KKN72840.1"/>
    <property type="molecule type" value="Genomic_DNA"/>
</dbReference>
<protein>
    <submittedName>
        <fullName evidence="1">Uncharacterized protein</fullName>
    </submittedName>
</protein>
<gene>
    <name evidence="1" type="ORF">LCGC14_0406950</name>
</gene>
<proteinExistence type="predicted"/>
<accession>A0A0F9SV29</accession>
<dbReference type="AlphaFoldDB" id="A0A0F9SV29"/>
<sequence length="48" mass="5804">MRSEEEIRQYIKGIEINRGLAFINDEMDMVKEYDTQINILKWILEEGK</sequence>
<comment type="caution">
    <text evidence="1">The sequence shown here is derived from an EMBL/GenBank/DDBJ whole genome shotgun (WGS) entry which is preliminary data.</text>
</comment>
<organism evidence="1">
    <name type="scientific">marine sediment metagenome</name>
    <dbReference type="NCBI Taxonomy" id="412755"/>
    <lineage>
        <taxon>unclassified sequences</taxon>
        <taxon>metagenomes</taxon>
        <taxon>ecological metagenomes</taxon>
    </lineage>
</organism>
<reference evidence="1" key="1">
    <citation type="journal article" date="2015" name="Nature">
        <title>Complex archaea that bridge the gap between prokaryotes and eukaryotes.</title>
        <authorList>
            <person name="Spang A."/>
            <person name="Saw J.H."/>
            <person name="Jorgensen S.L."/>
            <person name="Zaremba-Niedzwiedzka K."/>
            <person name="Martijn J."/>
            <person name="Lind A.E."/>
            <person name="van Eijk R."/>
            <person name="Schleper C."/>
            <person name="Guy L."/>
            <person name="Ettema T.J."/>
        </authorList>
    </citation>
    <scope>NUCLEOTIDE SEQUENCE</scope>
</reference>
<name>A0A0F9SV29_9ZZZZ</name>